<feature type="region of interest" description="Disordered" evidence="1">
    <location>
        <begin position="18"/>
        <end position="38"/>
    </location>
</feature>
<evidence type="ECO:0000256" key="1">
    <source>
        <dbReference type="SAM" id="MobiDB-lite"/>
    </source>
</evidence>
<comment type="caution">
    <text evidence="2">The sequence shown here is derived from an EMBL/GenBank/DDBJ whole genome shotgun (WGS) entry which is preliminary data.</text>
</comment>
<proteinExistence type="predicted"/>
<feature type="non-terminal residue" evidence="2">
    <location>
        <position position="38"/>
    </location>
</feature>
<dbReference type="EMBL" id="CAJVCH010016702">
    <property type="protein sequence ID" value="CAG7681599.1"/>
    <property type="molecule type" value="Genomic_DNA"/>
</dbReference>
<evidence type="ECO:0000313" key="2">
    <source>
        <dbReference type="EMBL" id="CAG7681599.1"/>
    </source>
</evidence>
<organism evidence="2 3">
    <name type="scientific">Allacma fusca</name>
    <dbReference type="NCBI Taxonomy" id="39272"/>
    <lineage>
        <taxon>Eukaryota</taxon>
        <taxon>Metazoa</taxon>
        <taxon>Ecdysozoa</taxon>
        <taxon>Arthropoda</taxon>
        <taxon>Hexapoda</taxon>
        <taxon>Collembola</taxon>
        <taxon>Symphypleona</taxon>
        <taxon>Sminthuridae</taxon>
        <taxon>Allacma</taxon>
    </lineage>
</organism>
<accession>A0A8J2JQF9</accession>
<feature type="compositionally biased region" description="Polar residues" evidence="1">
    <location>
        <begin position="29"/>
        <end position="38"/>
    </location>
</feature>
<name>A0A8J2JQF9_9HEXA</name>
<feature type="non-terminal residue" evidence="2">
    <location>
        <position position="1"/>
    </location>
</feature>
<dbReference type="Proteomes" id="UP000708208">
    <property type="component" value="Unassembled WGS sequence"/>
</dbReference>
<gene>
    <name evidence="2" type="ORF">AFUS01_LOCUS2847</name>
</gene>
<sequence>FADSFKGKSKLFPSDITYENLGGPIVPSVETSKSRGNP</sequence>
<evidence type="ECO:0000313" key="3">
    <source>
        <dbReference type="Proteomes" id="UP000708208"/>
    </source>
</evidence>
<dbReference type="AlphaFoldDB" id="A0A8J2JQF9"/>
<reference evidence="2" key="1">
    <citation type="submission" date="2021-06" db="EMBL/GenBank/DDBJ databases">
        <authorList>
            <person name="Hodson N. C."/>
            <person name="Mongue J. A."/>
            <person name="Jaron S. K."/>
        </authorList>
    </citation>
    <scope>NUCLEOTIDE SEQUENCE</scope>
</reference>
<protein>
    <submittedName>
        <fullName evidence="2">Uncharacterized protein</fullName>
    </submittedName>
</protein>
<keyword evidence="3" id="KW-1185">Reference proteome</keyword>